<dbReference type="Pfam" id="PF00018">
    <property type="entry name" value="SH3_1"/>
    <property type="match status" value="1"/>
</dbReference>
<dbReference type="GO" id="GO:0070161">
    <property type="term" value="C:anchoring junction"/>
    <property type="evidence" value="ECO:0007669"/>
    <property type="project" value="UniProtKB-SubCell"/>
</dbReference>
<comment type="caution">
    <text evidence="17">The sequence shown here is derived from an EMBL/GenBank/DDBJ whole genome shotgun (WGS) entry which is preliminary data.</text>
</comment>
<dbReference type="PROSITE" id="PS50089">
    <property type="entry name" value="ZF_RING_2"/>
    <property type="match status" value="1"/>
</dbReference>
<name>A0A834CLZ3_ORYME</name>
<feature type="region of interest" description="Disordered" evidence="12">
    <location>
        <begin position="453"/>
        <end position="549"/>
    </location>
</feature>
<evidence type="ECO:0000256" key="12">
    <source>
        <dbReference type="SAM" id="MobiDB-lite"/>
    </source>
</evidence>
<evidence type="ECO:0000259" key="16">
    <source>
        <dbReference type="PROSITE" id="PS51065"/>
    </source>
</evidence>
<dbReference type="Pfam" id="PF07177">
    <property type="entry name" value="Neuralized"/>
    <property type="match status" value="1"/>
</dbReference>
<dbReference type="Pfam" id="PF13920">
    <property type="entry name" value="zf-C3HC4_3"/>
    <property type="match status" value="1"/>
</dbReference>
<dbReference type="SMART" id="SM00459">
    <property type="entry name" value="Sorb"/>
    <property type="match status" value="1"/>
</dbReference>
<keyword evidence="9" id="KW-0965">Cell junction</keyword>
<dbReference type="InterPro" id="IPR035609">
    <property type="entry name" value="Vinexin_SH3_1"/>
</dbReference>
<dbReference type="InterPro" id="IPR001452">
    <property type="entry name" value="SH3_domain"/>
</dbReference>
<evidence type="ECO:0000256" key="5">
    <source>
        <dbReference type="ARBA" id="ARBA00022737"/>
    </source>
</evidence>
<evidence type="ECO:0000256" key="4">
    <source>
        <dbReference type="ARBA" id="ARBA00022723"/>
    </source>
</evidence>
<feature type="compositionally biased region" description="Basic and acidic residues" evidence="12">
    <location>
        <begin position="495"/>
        <end position="505"/>
    </location>
</feature>
<dbReference type="GO" id="GO:0008270">
    <property type="term" value="F:zinc ion binding"/>
    <property type="evidence" value="ECO:0007669"/>
    <property type="project" value="UniProtKB-KW"/>
</dbReference>
<evidence type="ECO:0000256" key="8">
    <source>
        <dbReference type="ARBA" id="ARBA00022843"/>
    </source>
</evidence>
<dbReference type="Gene3D" id="2.60.120.920">
    <property type="match status" value="1"/>
</dbReference>
<feature type="domain" description="SH3" evidence="13">
    <location>
        <begin position="943"/>
        <end position="1002"/>
    </location>
</feature>
<feature type="region of interest" description="Disordered" evidence="12">
    <location>
        <begin position="571"/>
        <end position="623"/>
    </location>
</feature>
<feature type="compositionally biased region" description="Polar residues" evidence="12">
    <location>
        <begin position="870"/>
        <end position="897"/>
    </location>
</feature>
<dbReference type="FunFam" id="2.30.30.40:FF:000001">
    <property type="entry name" value="Sorbin and SH3 domain-containing protein 1 isoform 2"/>
    <property type="match status" value="1"/>
</dbReference>
<keyword evidence="3 11" id="KW-0728">SH3 domain</keyword>
<evidence type="ECO:0000256" key="11">
    <source>
        <dbReference type="PROSITE-ProRule" id="PRU00192"/>
    </source>
</evidence>
<feature type="compositionally biased region" description="Low complexity" evidence="12">
    <location>
        <begin position="804"/>
        <end position="824"/>
    </location>
</feature>
<feature type="domain" description="SH3" evidence="13">
    <location>
        <begin position="646"/>
        <end position="705"/>
    </location>
</feature>
<dbReference type="PANTHER" id="PTHR14167">
    <property type="entry name" value="SH3 DOMAIN-CONTAINING"/>
    <property type="match status" value="1"/>
</dbReference>
<evidence type="ECO:0000259" key="13">
    <source>
        <dbReference type="PROSITE" id="PS50002"/>
    </source>
</evidence>
<feature type="region of interest" description="Disordered" evidence="12">
    <location>
        <begin position="366"/>
        <end position="405"/>
    </location>
</feature>
<dbReference type="PROSITE" id="PS50002">
    <property type="entry name" value="SH3"/>
    <property type="match status" value="3"/>
</dbReference>
<dbReference type="InterPro" id="IPR013083">
    <property type="entry name" value="Znf_RING/FYVE/PHD"/>
</dbReference>
<gene>
    <name evidence="17" type="ORF">FQA47_020888</name>
</gene>
<dbReference type="Pfam" id="PF14604">
    <property type="entry name" value="SH3_9"/>
    <property type="match status" value="1"/>
</dbReference>
<dbReference type="AlphaFoldDB" id="A0A834CLZ3"/>
<feature type="compositionally biased region" description="Polar residues" evidence="12">
    <location>
        <begin position="386"/>
        <end position="403"/>
    </location>
</feature>
<comment type="subcellular location">
    <subcellularLocation>
        <location evidence="1">Cell junction</location>
    </subcellularLocation>
</comment>
<dbReference type="SMART" id="SM00588">
    <property type="entry name" value="NEUZ"/>
    <property type="match status" value="1"/>
</dbReference>
<dbReference type="InterPro" id="IPR001841">
    <property type="entry name" value="Znf_RING"/>
</dbReference>
<dbReference type="FunFam" id="2.60.120.920:FF:000005">
    <property type="entry name" value="Putative E3 ubiquitin-protein ligase NEURL1B"/>
    <property type="match status" value="1"/>
</dbReference>
<evidence type="ECO:0000256" key="9">
    <source>
        <dbReference type="ARBA" id="ARBA00022949"/>
    </source>
</evidence>
<dbReference type="InterPro" id="IPR003127">
    <property type="entry name" value="SoHo_dom"/>
</dbReference>
<dbReference type="SMART" id="SM00326">
    <property type="entry name" value="SH3"/>
    <property type="match status" value="3"/>
</dbReference>
<dbReference type="Gene3D" id="3.30.40.10">
    <property type="entry name" value="Zinc/RING finger domain, C3HC4 (zinc finger)"/>
    <property type="match status" value="1"/>
</dbReference>
<feature type="domain" description="SoHo" evidence="15">
    <location>
        <begin position="411"/>
        <end position="473"/>
    </location>
</feature>
<evidence type="ECO:0000256" key="3">
    <source>
        <dbReference type="ARBA" id="ARBA00022443"/>
    </source>
</evidence>
<proteinExistence type="inferred from homology"/>
<evidence type="ECO:0000256" key="7">
    <source>
        <dbReference type="ARBA" id="ARBA00022833"/>
    </source>
</evidence>
<feature type="domain" description="RING-type" evidence="14">
    <location>
        <begin position="239"/>
        <end position="277"/>
    </location>
</feature>
<keyword evidence="8" id="KW-0832">Ubl conjugation</keyword>
<dbReference type="InterPro" id="IPR036028">
    <property type="entry name" value="SH3-like_dom_sf"/>
</dbReference>
<dbReference type="PROSITE" id="PS51065">
    <property type="entry name" value="NHR"/>
    <property type="match status" value="1"/>
</dbReference>
<dbReference type="CDD" id="cd11921">
    <property type="entry name" value="SH3_Vinexin_1"/>
    <property type="match status" value="1"/>
</dbReference>
<dbReference type="SUPFAM" id="SSF57850">
    <property type="entry name" value="RING/U-box"/>
    <property type="match status" value="1"/>
</dbReference>
<evidence type="ECO:0000256" key="1">
    <source>
        <dbReference type="ARBA" id="ARBA00004282"/>
    </source>
</evidence>
<dbReference type="InterPro" id="IPR043136">
    <property type="entry name" value="B30.2/SPRY_sf"/>
</dbReference>
<evidence type="ECO:0000256" key="6">
    <source>
        <dbReference type="ARBA" id="ARBA00022771"/>
    </source>
</evidence>
<feature type="compositionally biased region" description="Polar residues" evidence="12">
    <location>
        <begin position="600"/>
        <end position="623"/>
    </location>
</feature>
<accession>A0A834CLZ3</accession>
<dbReference type="CDD" id="cd11780">
    <property type="entry name" value="SH3_Sorbs_3"/>
    <property type="match status" value="1"/>
</dbReference>
<keyword evidence="7" id="KW-0862">Zinc</keyword>
<feature type="domain" description="NHR" evidence="16">
    <location>
        <begin position="27"/>
        <end position="183"/>
    </location>
</feature>
<sequence>MVKEDGNNNNSVGSGITNKCSLHCLGPLTFYGQAAGDRIHLSSDGLQAERRGDTFRGGVVFTSRPVRVQERIRVRVQKDDVFRWQGAMRVGFTSVPPSNRSLPLPEMAIPNLTNKRGHWAAPVPEYQCSAGSELVFWVSAGGSVYLESSNTRRKLLSGVDLSQPLWAMIDIYGQTRSIRLLGSEMKRLFYRRKSCPVSAPELPISPDQGCNLNANASTSGQADECISCLDTDMSADETCVVCMQRAVKSALPCGHKCLCYQCTSRVLLQFGTCPLCREDIRKLHAVHESLINPRPFGAEHMQTQQSAEVLGRLNGSGPVFSGEPGISSKQHVLTSPELTHEVVISPGLPASPLSPYARKTIEEVKGSEMNGGGPSALSFGSYYGPSETQSKVPNGDRSSSTLPRSWAPVREERFIKFSGIGPVDESGMPIASRSSVNKPKDWYRSMFRQIHKKPEELEESEPWSSERLQLSGSAETNDKDDQNLFRLTPHGALPDWREDVDKLSDPGKLQPQPRSIFDFEPGKSTTSDSYSQVFSSSRNPPEKTKSPSIEASLVSELSRFEAELDSEIQGLERTLSQKKQRRGWGEEARSRDPVAAPNIGATTHSTSSSAQPFQHSGVTSSTPAPAYEVASSANETMELPSKKEEKKMKAARAKFNFPAQSPKELTLQKGDIVYIHRQIDANWFEGEHHGRAGIFPTSYVEILPPTEKPTPIRSPSIQVLDYGEAVALYNFNADLPVELSFRKGEVISISRQVDDKWLEGRISGTNRSGIFPANYVQVNKMPRTKFSLDDCTPGPTSPIPTGPQSPGRPLHSPSPRSPLSHFSPASLSPKPQHSPVTPSSPAPCGSPVPESRSPVQTPSPGRTPYGTYNAAPSHNHNSHWSAQSSKVRAASPSTQSPAYMHKAGAPPTNASRYTDGSQGAIPNQVVPSNPHVSSLNNNSSPVGQRQLFKAVYNYKPQNSDELELREGDIVHVMEKCDDGWFVGTSERTHTFGTFPGNYVTPV</sequence>
<keyword evidence="5" id="KW-0677">Repeat</keyword>
<feature type="region of interest" description="Disordered" evidence="12">
    <location>
        <begin position="786"/>
        <end position="920"/>
    </location>
</feature>
<evidence type="ECO:0000259" key="15">
    <source>
        <dbReference type="PROSITE" id="PS50831"/>
    </source>
</evidence>
<protein>
    <submittedName>
        <fullName evidence="17">Vinexin</fullName>
    </submittedName>
</protein>
<evidence type="ECO:0000256" key="10">
    <source>
        <dbReference type="PROSITE-ProRule" id="PRU00175"/>
    </source>
</evidence>
<evidence type="ECO:0000259" key="14">
    <source>
        <dbReference type="PROSITE" id="PS50089"/>
    </source>
</evidence>
<feature type="compositionally biased region" description="Polar residues" evidence="12">
    <location>
        <begin position="523"/>
        <end position="539"/>
    </location>
</feature>
<keyword evidence="6 10" id="KW-0863">Zinc-finger</keyword>
<dbReference type="Proteomes" id="UP000646548">
    <property type="component" value="Unassembled WGS sequence"/>
</dbReference>
<feature type="domain" description="SH3" evidence="13">
    <location>
        <begin position="720"/>
        <end position="781"/>
    </location>
</feature>
<evidence type="ECO:0000313" key="18">
    <source>
        <dbReference type="Proteomes" id="UP000646548"/>
    </source>
</evidence>
<organism evidence="17 18">
    <name type="scientific">Oryzias melastigma</name>
    <name type="common">Marine medaka</name>
    <dbReference type="NCBI Taxonomy" id="30732"/>
    <lineage>
        <taxon>Eukaryota</taxon>
        <taxon>Metazoa</taxon>
        <taxon>Chordata</taxon>
        <taxon>Craniata</taxon>
        <taxon>Vertebrata</taxon>
        <taxon>Euteleostomi</taxon>
        <taxon>Actinopterygii</taxon>
        <taxon>Neopterygii</taxon>
        <taxon>Teleostei</taxon>
        <taxon>Neoteleostei</taxon>
        <taxon>Acanthomorphata</taxon>
        <taxon>Ovalentaria</taxon>
        <taxon>Atherinomorphae</taxon>
        <taxon>Beloniformes</taxon>
        <taxon>Adrianichthyidae</taxon>
        <taxon>Oryziinae</taxon>
        <taxon>Oryzias</taxon>
    </lineage>
</organism>
<evidence type="ECO:0000256" key="2">
    <source>
        <dbReference type="ARBA" id="ARBA00008649"/>
    </source>
</evidence>
<comment type="similarity">
    <text evidence="2">Belongs to the SH3RF family.</text>
</comment>
<dbReference type="PRINTS" id="PR00452">
    <property type="entry name" value="SH3DOMAIN"/>
</dbReference>
<dbReference type="EMBL" id="WKFB01000259">
    <property type="protein sequence ID" value="KAF6729300.1"/>
    <property type="molecule type" value="Genomic_DNA"/>
</dbReference>
<dbReference type="PRINTS" id="PR00499">
    <property type="entry name" value="P67PHOX"/>
</dbReference>
<dbReference type="PROSITE" id="PS50831">
    <property type="entry name" value="SOHO"/>
    <property type="match status" value="1"/>
</dbReference>
<dbReference type="SMART" id="SM00184">
    <property type="entry name" value="RING"/>
    <property type="match status" value="1"/>
</dbReference>
<dbReference type="Pfam" id="PF02208">
    <property type="entry name" value="Sorb"/>
    <property type="match status" value="1"/>
</dbReference>
<evidence type="ECO:0000313" key="17">
    <source>
        <dbReference type="EMBL" id="KAF6729300.1"/>
    </source>
</evidence>
<dbReference type="InterPro" id="IPR006573">
    <property type="entry name" value="NHR_dom"/>
</dbReference>
<dbReference type="SUPFAM" id="SSF50044">
    <property type="entry name" value="SH3-domain"/>
    <property type="match status" value="3"/>
</dbReference>
<dbReference type="InterPro" id="IPR050384">
    <property type="entry name" value="Endophilin_SH3RF"/>
</dbReference>
<feature type="compositionally biased region" description="Basic and acidic residues" evidence="12">
    <location>
        <begin position="583"/>
        <end position="592"/>
    </location>
</feature>
<reference evidence="17" key="1">
    <citation type="journal article" name="BMC Genomics">
        <title>Long-read sequencing and de novo genome assembly of marine medaka (Oryzias melastigma).</title>
        <authorList>
            <person name="Liang P."/>
            <person name="Saqib H.S.A."/>
            <person name="Ni X."/>
            <person name="Shen Y."/>
        </authorList>
    </citation>
    <scope>NUCLEOTIDE SEQUENCE</scope>
    <source>
        <strain evidence="17">Bigg-433</strain>
    </source>
</reference>
<dbReference type="PANTHER" id="PTHR14167:SF54">
    <property type="entry name" value="VINEXIN"/>
    <property type="match status" value="1"/>
</dbReference>
<dbReference type="Pfam" id="PF07653">
    <property type="entry name" value="SH3_2"/>
    <property type="match status" value="1"/>
</dbReference>
<feature type="compositionally biased region" description="Polar residues" evidence="12">
    <location>
        <begin position="825"/>
        <end position="837"/>
    </location>
</feature>
<keyword evidence="4" id="KW-0479">Metal-binding</keyword>
<dbReference type="Gene3D" id="2.30.30.40">
    <property type="entry name" value="SH3 Domains"/>
    <property type="match status" value="3"/>
</dbReference>
<feature type="compositionally biased region" description="Polar residues" evidence="12">
    <location>
        <begin position="908"/>
        <end position="920"/>
    </location>
</feature>